<dbReference type="PROSITE" id="PS51085">
    <property type="entry name" value="2FE2S_FER_2"/>
    <property type="match status" value="1"/>
</dbReference>
<proteinExistence type="predicted"/>
<protein>
    <submittedName>
        <fullName evidence="12">3-ketosteroid 9alpha-hydroxylase component KshB</fullName>
    </submittedName>
</protein>
<accession>F9W237</accession>
<dbReference type="CDD" id="cd06214">
    <property type="entry name" value="PA_degradation_oxidoreductase_like"/>
    <property type="match status" value="1"/>
</dbReference>
<evidence type="ECO:0000256" key="2">
    <source>
        <dbReference type="ARBA" id="ARBA00022630"/>
    </source>
</evidence>
<dbReference type="InterPro" id="IPR012675">
    <property type="entry name" value="Beta-grasp_dom_sf"/>
</dbReference>
<keyword evidence="2" id="KW-0285">Flavoprotein</keyword>
<dbReference type="PROSITE" id="PS00197">
    <property type="entry name" value="2FE2S_FER_1"/>
    <property type="match status" value="1"/>
</dbReference>
<gene>
    <name evidence="12" type="primary">kshB</name>
    <name evidence="12" type="ORF">GOALK_118_00150</name>
</gene>
<dbReference type="PANTHER" id="PTHR47354:SF8">
    <property type="entry name" value="1,2-PHENYLACETYL-COA EPOXIDASE, SUBUNIT E"/>
    <property type="match status" value="1"/>
</dbReference>
<dbReference type="InterPro" id="IPR001433">
    <property type="entry name" value="OxRdtase_FAD/NAD-bd"/>
</dbReference>
<dbReference type="InterPro" id="IPR036010">
    <property type="entry name" value="2Fe-2S_ferredoxin-like_sf"/>
</dbReference>
<dbReference type="SUPFAM" id="SSF54292">
    <property type="entry name" value="2Fe-2S ferredoxin-like"/>
    <property type="match status" value="1"/>
</dbReference>
<dbReference type="InterPro" id="IPR017927">
    <property type="entry name" value="FAD-bd_FR_type"/>
</dbReference>
<keyword evidence="8" id="KW-0411">Iron-sulfur</keyword>
<evidence type="ECO:0000256" key="6">
    <source>
        <dbReference type="ARBA" id="ARBA00023002"/>
    </source>
</evidence>
<feature type="domain" description="FAD-binding FR-type" evidence="11">
    <location>
        <begin position="28"/>
        <end position="134"/>
    </location>
</feature>
<dbReference type="InterPro" id="IPR050415">
    <property type="entry name" value="MRET"/>
</dbReference>
<dbReference type="eggNOG" id="COG1018">
    <property type="taxonomic scope" value="Bacteria"/>
</dbReference>
<dbReference type="STRING" id="1027371.GOALK_118_00150"/>
<dbReference type="Pfam" id="PF00111">
    <property type="entry name" value="Fer2"/>
    <property type="match status" value="1"/>
</dbReference>
<dbReference type="InterPro" id="IPR001041">
    <property type="entry name" value="2Fe-2S_ferredoxin-type"/>
</dbReference>
<dbReference type="GO" id="GO:0016491">
    <property type="term" value="F:oxidoreductase activity"/>
    <property type="evidence" value="ECO:0007669"/>
    <property type="project" value="UniProtKB-KW"/>
</dbReference>
<keyword evidence="5" id="KW-0274">FAD</keyword>
<evidence type="ECO:0000256" key="1">
    <source>
        <dbReference type="ARBA" id="ARBA00001974"/>
    </source>
</evidence>
<dbReference type="Gene3D" id="3.40.50.80">
    <property type="entry name" value="Nucleotide-binding domain of ferredoxin-NADP reductase (FNR) module"/>
    <property type="match status" value="1"/>
</dbReference>
<keyword evidence="7" id="KW-0408">Iron</keyword>
<dbReference type="InterPro" id="IPR017938">
    <property type="entry name" value="Riboflavin_synthase-like_b-brl"/>
</dbReference>
<dbReference type="SUPFAM" id="SSF63380">
    <property type="entry name" value="Riboflavin synthase domain-like"/>
    <property type="match status" value="1"/>
</dbReference>
<comment type="cofactor">
    <cofactor evidence="1">
        <name>FAD</name>
        <dbReference type="ChEBI" id="CHEBI:57692"/>
    </cofactor>
</comment>
<evidence type="ECO:0000256" key="7">
    <source>
        <dbReference type="ARBA" id="ARBA00023004"/>
    </source>
</evidence>
<evidence type="ECO:0000259" key="10">
    <source>
        <dbReference type="PROSITE" id="PS51085"/>
    </source>
</evidence>
<keyword evidence="3" id="KW-0001">2Fe-2S</keyword>
<dbReference type="GO" id="GO:0046872">
    <property type="term" value="F:metal ion binding"/>
    <property type="evidence" value="ECO:0007669"/>
    <property type="project" value="UniProtKB-KW"/>
</dbReference>
<dbReference type="Proteomes" id="UP000003558">
    <property type="component" value="Unassembled WGS sequence"/>
</dbReference>
<organism evidence="12 13">
    <name type="scientific">Gordonia alkanivorans NBRC 16433</name>
    <dbReference type="NCBI Taxonomy" id="1027371"/>
    <lineage>
        <taxon>Bacteria</taxon>
        <taxon>Bacillati</taxon>
        <taxon>Actinomycetota</taxon>
        <taxon>Actinomycetes</taxon>
        <taxon>Mycobacteriales</taxon>
        <taxon>Gordoniaceae</taxon>
        <taxon>Gordonia</taxon>
    </lineage>
</organism>
<dbReference type="InterPro" id="IPR008333">
    <property type="entry name" value="Cbr1-like_FAD-bd_dom"/>
</dbReference>
<dbReference type="GO" id="GO:0050660">
    <property type="term" value="F:flavin adenine dinucleotide binding"/>
    <property type="evidence" value="ECO:0007669"/>
    <property type="project" value="TreeGrafter"/>
</dbReference>
<evidence type="ECO:0000313" key="13">
    <source>
        <dbReference type="Proteomes" id="UP000003558"/>
    </source>
</evidence>
<dbReference type="PRINTS" id="PR00371">
    <property type="entry name" value="FPNCR"/>
</dbReference>
<name>F9W237_9ACTN</name>
<keyword evidence="4" id="KW-0479">Metal-binding</keyword>
<feature type="domain" description="2Fe-2S ferredoxin-type" evidence="10">
    <location>
        <begin position="279"/>
        <end position="368"/>
    </location>
</feature>
<dbReference type="Gene3D" id="3.10.20.30">
    <property type="match status" value="1"/>
</dbReference>
<evidence type="ECO:0000256" key="5">
    <source>
        <dbReference type="ARBA" id="ARBA00022827"/>
    </source>
</evidence>
<keyword evidence="6" id="KW-0560">Oxidoreductase</keyword>
<feature type="region of interest" description="Disordered" evidence="9">
    <location>
        <begin position="1"/>
        <end position="23"/>
    </location>
</feature>
<evidence type="ECO:0000256" key="8">
    <source>
        <dbReference type="ARBA" id="ARBA00023014"/>
    </source>
</evidence>
<evidence type="ECO:0000313" key="12">
    <source>
        <dbReference type="EMBL" id="GAA14897.1"/>
    </source>
</evidence>
<evidence type="ECO:0000256" key="4">
    <source>
        <dbReference type="ARBA" id="ARBA00022723"/>
    </source>
</evidence>
<evidence type="ECO:0000259" key="11">
    <source>
        <dbReference type="PROSITE" id="PS51384"/>
    </source>
</evidence>
<dbReference type="CDD" id="cd00207">
    <property type="entry name" value="fer2"/>
    <property type="match status" value="1"/>
</dbReference>
<dbReference type="SUPFAM" id="SSF52343">
    <property type="entry name" value="Ferredoxin reductase-like, C-terminal NADP-linked domain"/>
    <property type="match status" value="1"/>
</dbReference>
<dbReference type="PANTHER" id="PTHR47354">
    <property type="entry name" value="NADH OXIDOREDUCTASE HCR"/>
    <property type="match status" value="1"/>
</dbReference>
<dbReference type="Pfam" id="PF00175">
    <property type="entry name" value="NAD_binding_1"/>
    <property type="match status" value="1"/>
</dbReference>
<dbReference type="InterPro" id="IPR001709">
    <property type="entry name" value="Flavoprot_Pyr_Nucl_cyt_Rdtase"/>
</dbReference>
<sequence length="368" mass="39929">MTDDLDLVPTAKQSDAEDPRPARVARNSHVHNLTVVEVIVETGDAVSLVFEVPETLASKFRYHPGQFLTLRIPSDQTGSVARCYSLSSSPHLDDDLVVTVKRTPDGYASNWLCDNVSEGSILTVLTPSGVFTPKTLDVDLLLIAAGSGITPMLSIAKSALISGAGTVFLFYANKDEDSVIFGAELAEIMAEFPDRFTVTHWLESERGLPNTRELSEILAAYSHYDTYICGPTPFMDVVRRALADIGMSDAKVHIETYRSLTGDPFADIVVGDVEADGHASATVELNGERVRLEWPRHTKLLDLLLSKGYDAPYSCREGACSACACTVRSGEVKMLRNDTLVDADLRAGLTLACQAVPISDDVDIAFDQ</sequence>
<dbReference type="InterPro" id="IPR006058">
    <property type="entry name" value="2Fe2S_fd_BS"/>
</dbReference>
<evidence type="ECO:0000256" key="9">
    <source>
        <dbReference type="SAM" id="MobiDB-lite"/>
    </source>
</evidence>
<dbReference type="Gene3D" id="2.40.30.10">
    <property type="entry name" value="Translation factors"/>
    <property type="match status" value="1"/>
</dbReference>
<dbReference type="AlphaFoldDB" id="F9W237"/>
<dbReference type="InterPro" id="IPR039261">
    <property type="entry name" value="FNR_nucleotide-bd"/>
</dbReference>
<reference evidence="12 13" key="1">
    <citation type="submission" date="2011-05" db="EMBL/GenBank/DDBJ databases">
        <title>Whole genome shotgun sequence of Gordonia alkanivorans NBRC 16433.</title>
        <authorList>
            <person name="Hosoyama A."/>
            <person name="Nakamura S."/>
            <person name="Takarada H."/>
            <person name="Tsuchikane K."/>
            <person name="Yamazaki S."/>
            <person name="Fujita N."/>
        </authorList>
    </citation>
    <scope>NUCLEOTIDE SEQUENCE [LARGE SCALE GENOMIC DNA]</scope>
    <source>
        <strain evidence="12 13">NBRC 16433</strain>
    </source>
</reference>
<comment type="caution">
    <text evidence="12">The sequence shown here is derived from an EMBL/GenBank/DDBJ whole genome shotgun (WGS) entry which is preliminary data.</text>
</comment>
<dbReference type="PROSITE" id="PS51384">
    <property type="entry name" value="FAD_FR"/>
    <property type="match status" value="1"/>
</dbReference>
<dbReference type="Pfam" id="PF00970">
    <property type="entry name" value="FAD_binding_6"/>
    <property type="match status" value="1"/>
</dbReference>
<dbReference type="PRINTS" id="PR00410">
    <property type="entry name" value="PHEHYDRXLASE"/>
</dbReference>
<dbReference type="GO" id="GO:0051537">
    <property type="term" value="F:2 iron, 2 sulfur cluster binding"/>
    <property type="evidence" value="ECO:0007669"/>
    <property type="project" value="UniProtKB-KW"/>
</dbReference>
<evidence type="ECO:0000256" key="3">
    <source>
        <dbReference type="ARBA" id="ARBA00022714"/>
    </source>
</evidence>
<dbReference type="EMBL" id="BACI01000118">
    <property type="protein sequence ID" value="GAA14897.1"/>
    <property type="molecule type" value="Genomic_DNA"/>
</dbReference>